<evidence type="ECO:0000313" key="8">
    <source>
        <dbReference type="Proteomes" id="UP001549146"/>
    </source>
</evidence>
<dbReference type="NCBIfam" id="TIGR00431">
    <property type="entry name" value="TruB"/>
    <property type="match status" value="1"/>
</dbReference>
<accession>A0ABV2LRA7</accession>
<organism evidence="7 8">
    <name type="scientific">Moheibacter stercoris</name>
    <dbReference type="NCBI Taxonomy" id="1628251"/>
    <lineage>
        <taxon>Bacteria</taxon>
        <taxon>Pseudomonadati</taxon>
        <taxon>Bacteroidota</taxon>
        <taxon>Flavobacteriia</taxon>
        <taxon>Flavobacteriales</taxon>
        <taxon>Weeksellaceae</taxon>
        <taxon>Moheibacter</taxon>
    </lineage>
</organism>
<reference evidence="7 8" key="1">
    <citation type="submission" date="2024-06" db="EMBL/GenBank/DDBJ databases">
        <title>Genomic Encyclopedia of Type Strains, Phase IV (KMG-IV): sequencing the most valuable type-strain genomes for metagenomic binning, comparative biology and taxonomic classification.</title>
        <authorList>
            <person name="Goeker M."/>
        </authorList>
    </citation>
    <scope>NUCLEOTIDE SEQUENCE [LARGE SCALE GENOMIC DNA]</scope>
    <source>
        <strain evidence="7 8">DSM 29388</strain>
    </source>
</reference>
<dbReference type="GO" id="GO:0160148">
    <property type="term" value="F:tRNA pseudouridine(55) synthase activity"/>
    <property type="evidence" value="ECO:0007669"/>
    <property type="project" value="UniProtKB-EC"/>
</dbReference>
<feature type="active site" description="Nucleophile" evidence="5">
    <location>
        <position position="51"/>
    </location>
</feature>
<dbReference type="Gene3D" id="3.30.2350.10">
    <property type="entry name" value="Pseudouridine synthase"/>
    <property type="match status" value="1"/>
</dbReference>
<dbReference type="InterPro" id="IPR014780">
    <property type="entry name" value="tRNA_psdUridine_synth_TruB"/>
</dbReference>
<name>A0ABV2LRA7_9FLAO</name>
<dbReference type="Pfam" id="PF01509">
    <property type="entry name" value="TruB_N"/>
    <property type="match status" value="1"/>
</dbReference>
<comment type="catalytic activity">
    <reaction evidence="1 5">
        <text>uridine(55) in tRNA = pseudouridine(55) in tRNA</text>
        <dbReference type="Rhea" id="RHEA:42532"/>
        <dbReference type="Rhea" id="RHEA-COMP:10101"/>
        <dbReference type="Rhea" id="RHEA-COMP:10102"/>
        <dbReference type="ChEBI" id="CHEBI:65314"/>
        <dbReference type="ChEBI" id="CHEBI:65315"/>
        <dbReference type="EC" id="5.4.99.25"/>
    </reaction>
</comment>
<comment type="similarity">
    <text evidence="2 5">Belongs to the pseudouridine synthase TruB family. Type 1 subfamily.</text>
</comment>
<evidence type="ECO:0000313" key="7">
    <source>
        <dbReference type="EMBL" id="MET3731105.1"/>
    </source>
</evidence>
<sequence>MTAEEIQEGKVLLIDKPLDWTSFDVVNKVRWNIRKAYNLKKIKVGHAGTLDPKATGLLIVCTGKFTKRIDEIQAESKVYTGTIKLGVTTPTYDTESEEDQTFPTEHITEELIHEATKQFLGEIDQYPPAHSAIKVDGKRLYELARAGKEVELKARRIHIYDFKITKIDLPFVEFEVHCGKGTYIRSLANDFGKALNSGGYLTELRRTKIGDFSVENAENGVLELNFFQENS</sequence>
<dbReference type="PANTHER" id="PTHR13767:SF2">
    <property type="entry name" value="PSEUDOURIDYLATE SYNTHASE TRUB1"/>
    <property type="match status" value="1"/>
</dbReference>
<dbReference type="InterPro" id="IPR020103">
    <property type="entry name" value="PsdUridine_synth_cat_dom_sf"/>
</dbReference>
<keyword evidence="3 5" id="KW-0819">tRNA processing</keyword>
<dbReference type="EMBL" id="JBEPMO010000003">
    <property type="protein sequence ID" value="MET3731105.1"/>
    <property type="molecule type" value="Genomic_DNA"/>
</dbReference>
<evidence type="ECO:0000256" key="2">
    <source>
        <dbReference type="ARBA" id="ARBA00005642"/>
    </source>
</evidence>
<gene>
    <name evidence="5" type="primary">truB</name>
    <name evidence="7" type="ORF">ABID46_000672</name>
</gene>
<keyword evidence="8" id="KW-1185">Reference proteome</keyword>
<dbReference type="HAMAP" id="MF_01080">
    <property type="entry name" value="TruB_bact"/>
    <property type="match status" value="1"/>
</dbReference>
<comment type="caution">
    <text evidence="7">The sequence shown here is derived from an EMBL/GenBank/DDBJ whole genome shotgun (WGS) entry which is preliminary data.</text>
</comment>
<dbReference type="RefSeq" id="WP_354507057.1">
    <property type="nucleotide sequence ID" value="NZ_JBEPMO010000003.1"/>
</dbReference>
<evidence type="ECO:0000259" key="6">
    <source>
        <dbReference type="Pfam" id="PF01509"/>
    </source>
</evidence>
<dbReference type="InterPro" id="IPR002501">
    <property type="entry name" value="PsdUridine_synth_N"/>
</dbReference>
<dbReference type="EC" id="5.4.99.25" evidence="5"/>
<protein>
    <recommendedName>
        <fullName evidence="5">tRNA pseudouridine synthase B</fullName>
        <ecNumber evidence="5">5.4.99.25</ecNumber>
    </recommendedName>
    <alternativeName>
        <fullName evidence="5">tRNA pseudouridine(55) synthase</fullName>
        <shortName evidence="5">Psi55 synthase</shortName>
    </alternativeName>
    <alternativeName>
        <fullName evidence="5">tRNA pseudouridylate synthase</fullName>
    </alternativeName>
    <alternativeName>
        <fullName evidence="5">tRNA-uridine isomerase</fullName>
    </alternativeName>
</protein>
<dbReference type="PANTHER" id="PTHR13767">
    <property type="entry name" value="TRNA-PSEUDOURIDINE SYNTHASE"/>
    <property type="match status" value="1"/>
</dbReference>
<evidence type="ECO:0000256" key="3">
    <source>
        <dbReference type="ARBA" id="ARBA00022694"/>
    </source>
</evidence>
<proteinExistence type="inferred from homology"/>
<evidence type="ECO:0000256" key="1">
    <source>
        <dbReference type="ARBA" id="ARBA00000385"/>
    </source>
</evidence>
<feature type="domain" description="Pseudouridine synthase II N-terminal" evidence="6">
    <location>
        <begin position="36"/>
        <end position="184"/>
    </location>
</feature>
<dbReference type="Proteomes" id="UP001549146">
    <property type="component" value="Unassembled WGS sequence"/>
</dbReference>
<keyword evidence="4 5" id="KW-0413">Isomerase</keyword>
<dbReference type="CDD" id="cd02573">
    <property type="entry name" value="PseudoU_synth_EcTruB"/>
    <property type="match status" value="1"/>
</dbReference>
<dbReference type="SUPFAM" id="SSF55120">
    <property type="entry name" value="Pseudouridine synthase"/>
    <property type="match status" value="1"/>
</dbReference>
<evidence type="ECO:0000256" key="4">
    <source>
        <dbReference type="ARBA" id="ARBA00023235"/>
    </source>
</evidence>
<comment type="function">
    <text evidence="5">Responsible for synthesis of pseudouridine from uracil-55 in the psi GC loop of transfer RNAs.</text>
</comment>
<evidence type="ECO:0000256" key="5">
    <source>
        <dbReference type="HAMAP-Rule" id="MF_01080"/>
    </source>
</evidence>